<accession>A0A9P6W7Q1</accession>
<sequence length="206" mass="22392">MYDDGRRRGERASRAHGVKGLKFSAASTLLSNGPADRLFLFLRDLEKQPLLRLSDNGGKAAKHMMTMLLGYADRSEAGSIASSGPSLEAAMVCQAEHVVLAYLLNKRLAAALGFQKPRQRGAAFVRALSLISQAGEMSHLDLSLFLLFELKLRAAFVLDQALCIIPGPVKSCTVHTAVLLLAAVAEVAGRTRRLLRETAGHRRTQR</sequence>
<evidence type="ECO:0000313" key="2">
    <source>
        <dbReference type="Proteomes" id="UP000777482"/>
    </source>
</evidence>
<reference evidence="1 2" key="1">
    <citation type="submission" date="2020-11" db="EMBL/GenBank/DDBJ databases">
        <title>Kefir isolates.</title>
        <authorList>
            <person name="Marcisauskas S."/>
            <person name="Kim Y."/>
            <person name="Blasche S."/>
        </authorList>
    </citation>
    <scope>NUCLEOTIDE SEQUENCE [LARGE SCALE GENOMIC DNA]</scope>
    <source>
        <strain evidence="1 2">KR</strain>
    </source>
</reference>
<dbReference type="AlphaFoldDB" id="A0A9P6W7Q1"/>
<evidence type="ECO:0000313" key="1">
    <source>
        <dbReference type="EMBL" id="KAG0666354.1"/>
    </source>
</evidence>
<protein>
    <submittedName>
        <fullName evidence="1">Uncharacterized protein</fullName>
    </submittedName>
</protein>
<dbReference type="Proteomes" id="UP000777482">
    <property type="component" value="Unassembled WGS sequence"/>
</dbReference>
<name>A0A9P6W7Q1_RHOMI</name>
<keyword evidence="2" id="KW-1185">Reference proteome</keyword>
<dbReference type="EMBL" id="PUHQ01000005">
    <property type="protein sequence ID" value="KAG0666354.1"/>
    <property type="molecule type" value="Genomic_DNA"/>
</dbReference>
<comment type="caution">
    <text evidence="1">The sequence shown here is derived from an EMBL/GenBank/DDBJ whole genome shotgun (WGS) entry which is preliminary data.</text>
</comment>
<gene>
    <name evidence="1" type="ORF">C6P46_004923</name>
</gene>
<proteinExistence type="predicted"/>
<organism evidence="1 2">
    <name type="scientific">Rhodotorula mucilaginosa</name>
    <name type="common">Yeast</name>
    <name type="synonym">Rhodotorula rubra</name>
    <dbReference type="NCBI Taxonomy" id="5537"/>
    <lineage>
        <taxon>Eukaryota</taxon>
        <taxon>Fungi</taxon>
        <taxon>Dikarya</taxon>
        <taxon>Basidiomycota</taxon>
        <taxon>Pucciniomycotina</taxon>
        <taxon>Microbotryomycetes</taxon>
        <taxon>Sporidiobolales</taxon>
        <taxon>Sporidiobolaceae</taxon>
        <taxon>Rhodotorula</taxon>
    </lineage>
</organism>